<evidence type="ECO:0008006" key="3">
    <source>
        <dbReference type="Google" id="ProtNLM"/>
    </source>
</evidence>
<accession>A0ABX0FP65</accession>
<sequence>MIILDPIAVSAPGVFVSSNVPEDDAPIQSLTRVYAAGDRIMDPAAHMLYDSKVGVRAPVTISIASPGVINCAAHGLVAGVPVSFASTGALPTGLLPNVVYFVVAPTTNAYSVSGTVGGAAIAFTGSQSGVHNVTAGQNFNRPLTDKTYWLPAGATNRWKMLDTYNNTQTERAESIVLNVKPLAIAQGIFLGNVDGAEIVITSTDPVAGTVYSQATSMQTSNSGSSFYRWLFGRRRRKSYFLTLDLPLYYNATVSITINKPGGVAKCGMCCIGPVEDIGGTYYGLGTDIKDYSTTRFNFDGTSETTERGFSKRMTIDVLLANDLIDYVQEKLAAARQRTLVYIGSKEYGSTVLAGKFSSFKNVIEGPKHSKMALQIEGTV</sequence>
<proteinExistence type="predicted"/>
<name>A0ABX0FP65_9BURK</name>
<reference evidence="2" key="1">
    <citation type="submission" date="2023-07" db="EMBL/GenBank/DDBJ databases">
        <title>Duganella aceri sp. nov., isolated from tree sap.</title>
        <authorList>
            <person name="Kim I.S."/>
        </authorList>
    </citation>
    <scope>NUCLEOTIDE SEQUENCE [LARGE SCALE GENOMIC DNA]</scope>
    <source>
        <strain evidence="2">SAP-35</strain>
    </source>
</reference>
<dbReference type="RefSeq" id="WP_166106256.1">
    <property type="nucleotide sequence ID" value="NZ_JAADJT010000009.1"/>
</dbReference>
<protein>
    <recommendedName>
        <fullName evidence="3">Baseplate protein J-like domain-containing protein</fullName>
    </recommendedName>
</protein>
<evidence type="ECO:0000313" key="2">
    <source>
        <dbReference type="Proteomes" id="UP000666369"/>
    </source>
</evidence>
<organism evidence="1 2">
    <name type="scientific">Duganella aceris</name>
    <dbReference type="NCBI Taxonomy" id="2703883"/>
    <lineage>
        <taxon>Bacteria</taxon>
        <taxon>Pseudomonadati</taxon>
        <taxon>Pseudomonadota</taxon>
        <taxon>Betaproteobacteria</taxon>
        <taxon>Burkholderiales</taxon>
        <taxon>Oxalobacteraceae</taxon>
        <taxon>Telluria group</taxon>
        <taxon>Duganella</taxon>
    </lineage>
</organism>
<dbReference type="Proteomes" id="UP000666369">
    <property type="component" value="Unassembled WGS sequence"/>
</dbReference>
<dbReference type="EMBL" id="JAADJT010000009">
    <property type="protein sequence ID" value="NGZ86406.1"/>
    <property type="molecule type" value="Genomic_DNA"/>
</dbReference>
<comment type="caution">
    <text evidence="1">The sequence shown here is derived from an EMBL/GenBank/DDBJ whole genome shotgun (WGS) entry which is preliminary data.</text>
</comment>
<evidence type="ECO:0000313" key="1">
    <source>
        <dbReference type="EMBL" id="NGZ86406.1"/>
    </source>
</evidence>
<keyword evidence="2" id="KW-1185">Reference proteome</keyword>
<gene>
    <name evidence="1" type="ORF">GW587_19365</name>
</gene>